<evidence type="ECO:0000256" key="5">
    <source>
        <dbReference type="ARBA" id="ARBA00022676"/>
    </source>
</evidence>
<dbReference type="Pfam" id="PF00534">
    <property type="entry name" value="Glycos_transf_1"/>
    <property type="match status" value="1"/>
</dbReference>
<evidence type="ECO:0000256" key="2">
    <source>
        <dbReference type="ARBA" id="ARBA00002764"/>
    </source>
</evidence>
<dbReference type="NCBIfam" id="NF001899">
    <property type="entry name" value="PRK00654.1-2"/>
    <property type="match status" value="1"/>
</dbReference>
<dbReference type="CDD" id="cd03791">
    <property type="entry name" value="GT5_Glycogen_synthase_DULL1-like"/>
    <property type="match status" value="1"/>
</dbReference>
<dbReference type="InterPro" id="IPR001296">
    <property type="entry name" value="Glyco_trans_1"/>
</dbReference>
<feature type="domain" description="Starch synthase catalytic" evidence="10">
    <location>
        <begin position="2"/>
        <end position="247"/>
    </location>
</feature>
<gene>
    <name evidence="8" type="primary">glgA</name>
    <name evidence="11" type="ORF">A3K87_28855</name>
</gene>
<dbReference type="GO" id="GO:0005829">
    <property type="term" value="C:cytosol"/>
    <property type="evidence" value="ECO:0007669"/>
    <property type="project" value="TreeGrafter"/>
</dbReference>
<dbReference type="RefSeq" id="WP_081270778.1">
    <property type="nucleotide sequence ID" value="NZ_LVHG01000079.1"/>
</dbReference>
<evidence type="ECO:0000256" key="1">
    <source>
        <dbReference type="ARBA" id="ARBA00001478"/>
    </source>
</evidence>
<dbReference type="AlphaFoldDB" id="A0AA91DIW9"/>
<evidence type="ECO:0000256" key="3">
    <source>
        <dbReference type="ARBA" id="ARBA00004964"/>
    </source>
</evidence>
<protein>
    <recommendedName>
        <fullName evidence="8">Glycogen synthase</fullName>
        <ecNumber evidence="8">2.4.1.21</ecNumber>
    </recommendedName>
    <alternativeName>
        <fullName evidence="8">Starch [bacterial glycogen] synthase</fullName>
    </alternativeName>
</protein>
<reference evidence="11 12" key="1">
    <citation type="submission" date="2016-03" db="EMBL/GenBank/DDBJ databases">
        <title>Genome sequence of Variovorax paradoxus KB5.</title>
        <authorList>
            <person name="Jeong H."/>
            <person name="Hong C.E."/>
            <person name="Jo S.H."/>
            <person name="Park J.M."/>
        </authorList>
    </citation>
    <scope>NUCLEOTIDE SEQUENCE [LARGE SCALE GENOMIC DNA]</scope>
    <source>
        <strain evidence="11 12">KB5</strain>
    </source>
</reference>
<evidence type="ECO:0000256" key="6">
    <source>
        <dbReference type="ARBA" id="ARBA00022679"/>
    </source>
</evidence>
<comment type="pathway">
    <text evidence="3 8">Glycan biosynthesis; glycogen biosynthesis.</text>
</comment>
<accession>A0AA91DIW9</accession>
<comment type="function">
    <text evidence="2 8">Synthesizes alpha-1,4-glucan chains using ADP-glucose.</text>
</comment>
<dbReference type="Gene3D" id="3.40.50.2000">
    <property type="entry name" value="Glycogen Phosphorylase B"/>
    <property type="match status" value="2"/>
</dbReference>
<dbReference type="GO" id="GO:0004373">
    <property type="term" value="F:alpha-1,4-glucan glucosyltransferase (UDP-glucose donor) activity"/>
    <property type="evidence" value="ECO:0007669"/>
    <property type="project" value="InterPro"/>
</dbReference>
<proteinExistence type="inferred from homology"/>
<dbReference type="GO" id="GO:0005978">
    <property type="term" value="P:glycogen biosynthetic process"/>
    <property type="evidence" value="ECO:0007669"/>
    <property type="project" value="UniProtKB-UniRule"/>
</dbReference>
<dbReference type="InterPro" id="IPR013534">
    <property type="entry name" value="Starch_synth_cat_dom"/>
</dbReference>
<dbReference type="SUPFAM" id="SSF53756">
    <property type="entry name" value="UDP-Glycosyltransferase/glycogen phosphorylase"/>
    <property type="match status" value="1"/>
</dbReference>
<dbReference type="Proteomes" id="UP000077852">
    <property type="component" value="Unassembled WGS sequence"/>
</dbReference>
<organism evidence="11 12">
    <name type="scientific">Variovorax paradoxus</name>
    <dbReference type="NCBI Taxonomy" id="34073"/>
    <lineage>
        <taxon>Bacteria</taxon>
        <taxon>Pseudomonadati</taxon>
        <taxon>Pseudomonadota</taxon>
        <taxon>Betaproteobacteria</taxon>
        <taxon>Burkholderiales</taxon>
        <taxon>Comamonadaceae</taxon>
        <taxon>Variovorax</taxon>
    </lineage>
</organism>
<dbReference type="InterPro" id="IPR011835">
    <property type="entry name" value="GS/SS"/>
</dbReference>
<dbReference type="NCBIfam" id="TIGR02095">
    <property type="entry name" value="glgA"/>
    <property type="match status" value="1"/>
</dbReference>
<dbReference type="PANTHER" id="PTHR45825:SF11">
    <property type="entry name" value="ALPHA AMYLASE DOMAIN-CONTAINING PROTEIN"/>
    <property type="match status" value="1"/>
</dbReference>
<dbReference type="EMBL" id="LVHG01000079">
    <property type="protein sequence ID" value="OAK58621.1"/>
    <property type="molecule type" value="Genomic_DNA"/>
</dbReference>
<evidence type="ECO:0000256" key="7">
    <source>
        <dbReference type="ARBA" id="ARBA00023056"/>
    </source>
</evidence>
<keyword evidence="7 8" id="KW-0320">Glycogen biosynthesis</keyword>
<evidence type="ECO:0000256" key="8">
    <source>
        <dbReference type="HAMAP-Rule" id="MF_00484"/>
    </source>
</evidence>
<comment type="similarity">
    <text evidence="4 8">Belongs to the glycosyltransferase 1 family. Bacterial/plant glycogen synthase subfamily.</text>
</comment>
<dbReference type="Pfam" id="PF08323">
    <property type="entry name" value="Glyco_transf_5"/>
    <property type="match status" value="1"/>
</dbReference>
<feature type="binding site" evidence="8">
    <location>
        <position position="15"/>
    </location>
    <ligand>
        <name>ADP-alpha-D-glucose</name>
        <dbReference type="ChEBI" id="CHEBI:57498"/>
    </ligand>
</feature>
<feature type="domain" description="Glycosyl transferase family 1" evidence="9">
    <location>
        <begin position="302"/>
        <end position="456"/>
    </location>
</feature>
<dbReference type="PANTHER" id="PTHR45825">
    <property type="entry name" value="GRANULE-BOUND STARCH SYNTHASE 1, CHLOROPLASTIC/AMYLOPLASTIC"/>
    <property type="match status" value="1"/>
</dbReference>
<keyword evidence="5 8" id="KW-0328">Glycosyltransferase</keyword>
<evidence type="ECO:0000259" key="9">
    <source>
        <dbReference type="Pfam" id="PF00534"/>
    </source>
</evidence>
<evidence type="ECO:0000313" key="12">
    <source>
        <dbReference type="Proteomes" id="UP000077852"/>
    </source>
</evidence>
<dbReference type="GO" id="GO:0009011">
    <property type="term" value="F:alpha-1,4-glucan glucosyltransferase (ADP-glucose donor) activity"/>
    <property type="evidence" value="ECO:0007669"/>
    <property type="project" value="UniProtKB-UniRule"/>
</dbReference>
<name>A0AA91DIW9_VARPD</name>
<dbReference type="HAMAP" id="MF_00484">
    <property type="entry name" value="Glycogen_synth"/>
    <property type="match status" value="1"/>
</dbReference>
<evidence type="ECO:0000259" key="10">
    <source>
        <dbReference type="Pfam" id="PF08323"/>
    </source>
</evidence>
<comment type="caution">
    <text evidence="11">The sequence shown here is derived from an EMBL/GenBank/DDBJ whole genome shotgun (WGS) entry which is preliminary data.</text>
</comment>
<evidence type="ECO:0000313" key="11">
    <source>
        <dbReference type="EMBL" id="OAK58621.1"/>
    </source>
</evidence>
<keyword evidence="6 8" id="KW-0808">Transferase</keyword>
<comment type="catalytic activity">
    <reaction evidence="1 8">
        <text>[(1-&gt;4)-alpha-D-glucosyl](n) + ADP-alpha-D-glucose = [(1-&gt;4)-alpha-D-glucosyl](n+1) + ADP + H(+)</text>
        <dbReference type="Rhea" id="RHEA:18189"/>
        <dbReference type="Rhea" id="RHEA-COMP:9584"/>
        <dbReference type="Rhea" id="RHEA-COMP:9587"/>
        <dbReference type="ChEBI" id="CHEBI:15378"/>
        <dbReference type="ChEBI" id="CHEBI:15444"/>
        <dbReference type="ChEBI" id="CHEBI:57498"/>
        <dbReference type="ChEBI" id="CHEBI:456216"/>
        <dbReference type="EC" id="2.4.1.21"/>
    </reaction>
</comment>
<sequence length="492" mass="53134">MRILQVSAELFPLLKTGGLADIAGALPLALMAEGQDARVLLPGFPAIVRGVRELAPVAEFDAPWGERFALRLGRVAVDGTPGIPAYVIDAPALYDRPGNPYEDNARQPYGDNHRRFALLGWAAARLAQGLDPSWQPEVVHAHDWHAALAPAYLHFAREAGRMGASRVGSVFTVHNLAYQGLFAPWNFADLGLPGPAFQMNGIEYHGQVSFMKGGLCYADRLTTVSPTYALEIQTPEQGCGLDGLLRQRSGVLSGILNAVDDQVWNPATDAALVQGYHTPEGRHMAGKARCKSVLQHQLGLAERPDAPLFILVSRLTEQKGLGLVLDGLDALLAQGGQLALLGSGEGWLEDAFRQRAAAAPQAVSVTIGYDETLAHQLFGAGDVTLVPSLFEPCGLTQMYGLKYGSLPLVRRVGGLADTVVDSTLEDLASGEATGFVFDRFDVADYERAVRRAFALYQRAPDWRRVRGNAMRRPADWGTAAAQYIDVYRQALG</sequence>
<dbReference type="EC" id="2.4.1.21" evidence="8"/>
<evidence type="ECO:0000256" key="4">
    <source>
        <dbReference type="ARBA" id="ARBA00010281"/>
    </source>
</evidence>